<dbReference type="RefSeq" id="WP_139470231.1">
    <property type="nucleotide sequence ID" value="NZ_VDMQ01000014.1"/>
</dbReference>
<dbReference type="GO" id="GO:0016829">
    <property type="term" value="F:lyase activity"/>
    <property type="evidence" value="ECO:0007669"/>
    <property type="project" value="UniProtKB-KW"/>
</dbReference>
<dbReference type="EMBL" id="VDMQ01000014">
    <property type="protein sequence ID" value="TNM52902.1"/>
    <property type="molecule type" value="Genomic_DNA"/>
</dbReference>
<dbReference type="InterPro" id="IPR036849">
    <property type="entry name" value="Enolase-like_C_sf"/>
</dbReference>
<dbReference type="PANTHER" id="PTHR48080:SF2">
    <property type="entry name" value="D-GALACTONATE DEHYDRATASE"/>
    <property type="match status" value="1"/>
</dbReference>
<proteinExistence type="predicted"/>
<dbReference type="InterPro" id="IPR029017">
    <property type="entry name" value="Enolase-like_N"/>
</dbReference>
<dbReference type="InterPro" id="IPR013342">
    <property type="entry name" value="Mandelate_racemase_C"/>
</dbReference>
<sequence length="388" mass="41503">MRIEHIETYVLKLPSPRAYLGVHDDGWDPRGSAEYTVRPPWRSLYSGKFETTLVSVHTDDGIVGWGEALAPVAPEVPAAIIDRLLAPQLIGQDPTAVRPLWEKLRGLMRERGHLVGHQADALAALDTALWDIAGQALGSSVTDLLGGRHRDTVPAYISGLPVPTDHERAQLAEQWVDRGATRIKLALGKGVDADLATFDAVAEAAPTVGLAIDAHWAYSLPDALRLGAELDARGALFLEAPLAPEDIDGHAELVRRVRTPIAVGEAMRNRYEFSEWAVRRSLGLAQPDVARTGITEAIDIATVLSAQHIPTACHHSVGLGVALAAGIHVSAALPHSPFFEYQPDTVGVAQSLLRTPMAIGPAGFQVPTGPGLGIDIDIDTVRHLAEEA</sequence>
<evidence type="ECO:0000259" key="2">
    <source>
        <dbReference type="SMART" id="SM00922"/>
    </source>
</evidence>
<name>A0A5C4WY86_9MICO</name>
<comment type="caution">
    <text evidence="3">The sequence shown here is derived from an EMBL/GenBank/DDBJ whole genome shotgun (WGS) entry which is preliminary data.</text>
</comment>
<dbReference type="SMART" id="SM00922">
    <property type="entry name" value="MR_MLE"/>
    <property type="match status" value="1"/>
</dbReference>
<reference evidence="3 4" key="1">
    <citation type="submission" date="2019-06" db="EMBL/GenBank/DDBJ databases">
        <authorList>
            <person name="Mardanova A.M."/>
            <person name="Pudova D.S."/>
            <person name="Shagimardanova E.I."/>
            <person name="Gogoleva N.E."/>
            <person name="Lutfullin M.T."/>
            <person name="Hadieva G.F."/>
            <person name="Sharipova M.R."/>
        </authorList>
    </citation>
    <scope>NUCLEOTIDE SEQUENCE [LARGE SCALE GENOMIC DNA]</scope>
    <source>
        <strain evidence="3 4">MG-1</strain>
    </source>
</reference>
<dbReference type="GO" id="GO:0009063">
    <property type="term" value="P:amino acid catabolic process"/>
    <property type="evidence" value="ECO:0007669"/>
    <property type="project" value="InterPro"/>
</dbReference>
<dbReference type="Pfam" id="PF13378">
    <property type="entry name" value="MR_MLE_C"/>
    <property type="match status" value="1"/>
</dbReference>
<dbReference type="SUPFAM" id="SSF51604">
    <property type="entry name" value="Enolase C-terminal domain-like"/>
    <property type="match status" value="1"/>
</dbReference>
<dbReference type="Gene3D" id="3.30.390.10">
    <property type="entry name" value="Enolase-like, N-terminal domain"/>
    <property type="match status" value="1"/>
</dbReference>
<keyword evidence="1" id="KW-0456">Lyase</keyword>
<dbReference type="InterPro" id="IPR029065">
    <property type="entry name" value="Enolase_C-like"/>
</dbReference>
<dbReference type="SFLD" id="SFLDG00179">
    <property type="entry name" value="mandelate_racemase"/>
    <property type="match status" value="1"/>
</dbReference>
<dbReference type="InterPro" id="IPR034593">
    <property type="entry name" value="DgoD-like"/>
</dbReference>
<dbReference type="SFLD" id="SFLDS00001">
    <property type="entry name" value="Enolase"/>
    <property type="match status" value="1"/>
</dbReference>
<organism evidence="3 4">
    <name type="scientific">Brevibacterium sediminis</name>
    <dbReference type="NCBI Taxonomy" id="1857024"/>
    <lineage>
        <taxon>Bacteria</taxon>
        <taxon>Bacillati</taxon>
        <taxon>Actinomycetota</taxon>
        <taxon>Actinomycetes</taxon>
        <taxon>Micrococcales</taxon>
        <taxon>Brevibacteriaceae</taxon>
        <taxon>Brevibacterium</taxon>
    </lineage>
</organism>
<dbReference type="PANTHER" id="PTHR48080">
    <property type="entry name" value="D-GALACTONATE DEHYDRATASE-RELATED"/>
    <property type="match status" value="1"/>
</dbReference>
<dbReference type="AlphaFoldDB" id="A0A5C4WY86"/>
<dbReference type="Gene3D" id="3.20.20.120">
    <property type="entry name" value="Enolase-like C-terminal domain"/>
    <property type="match status" value="1"/>
</dbReference>
<gene>
    <name evidence="3" type="ORF">FHQ09_17455</name>
</gene>
<dbReference type="CDD" id="cd03316">
    <property type="entry name" value="MR_like"/>
    <property type="match status" value="1"/>
</dbReference>
<dbReference type="SUPFAM" id="SSF54826">
    <property type="entry name" value="Enolase N-terminal domain-like"/>
    <property type="match status" value="1"/>
</dbReference>
<dbReference type="InterPro" id="IPR018110">
    <property type="entry name" value="Mandel_Rmase/mucon_lact_enz_CS"/>
</dbReference>
<evidence type="ECO:0000256" key="1">
    <source>
        <dbReference type="ARBA" id="ARBA00023239"/>
    </source>
</evidence>
<evidence type="ECO:0000313" key="4">
    <source>
        <dbReference type="Proteomes" id="UP000314223"/>
    </source>
</evidence>
<protein>
    <submittedName>
        <fullName evidence="3">Mandelate racemase/muconate lactonizing enzyme family protein</fullName>
    </submittedName>
</protein>
<feature type="domain" description="Mandelate racemase/muconate lactonizing enzyme C-terminal" evidence="2">
    <location>
        <begin position="165"/>
        <end position="260"/>
    </location>
</feature>
<evidence type="ECO:0000313" key="3">
    <source>
        <dbReference type="EMBL" id="TNM52902.1"/>
    </source>
</evidence>
<dbReference type="Pfam" id="PF02746">
    <property type="entry name" value="MR_MLE_N"/>
    <property type="match status" value="1"/>
</dbReference>
<dbReference type="InterPro" id="IPR013341">
    <property type="entry name" value="Mandelate_racemase_N_dom"/>
</dbReference>
<dbReference type="Proteomes" id="UP000314223">
    <property type="component" value="Unassembled WGS sequence"/>
</dbReference>
<dbReference type="PROSITE" id="PS00908">
    <property type="entry name" value="MR_MLE_1"/>
    <property type="match status" value="1"/>
</dbReference>
<accession>A0A5C4WY86</accession>